<reference evidence="4" key="1">
    <citation type="submission" date="2023-07" db="EMBL/GenBank/DDBJ databases">
        <title>The carbon used by Thiothrix.</title>
        <authorList>
            <person name="Chen L."/>
        </authorList>
    </citation>
    <scope>NUCLEOTIDE SEQUENCE [LARGE SCALE GENOMIC DNA]</scope>
</reference>
<feature type="transmembrane region" description="Helical" evidence="1">
    <location>
        <begin position="80"/>
        <end position="99"/>
    </location>
</feature>
<keyword evidence="1" id="KW-0472">Membrane</keyword>
<dbReference type="EMBL" id="JAYMYJ010000102">
    <property type="protein sequence ID" value="MEB4591410.1"/>
    <property type="molecule type" value="Genomic_DNA"/>
</dbReference>
<keyword evidence="2" id="KW-0732">Signal</keyword>
<evidence type="ECO:0000256" key="2">
    <source>
        <dbReference type="SAM" id="SignalP"/>
    </source>
</evidence>
<dbReference type="RefSeq" id="WP_324694990.1">
    <property type="nucleotide sequence ID" value="NZ_JAYMYJ010000102.1"/>
</dbReference>
<feature type="transmembrane region" description="Helical" evidence="1">
    <location>
        <begin position="128"/>
        <end position="149"/>
    </location>
</feature>
<gene>
    <name evidence="3" type="ORF">VSS37_10505</name>
</gene>
<dbReference type="Proteomes" id="UP001308005">
    <property type="component" value="Unassembled WGS sequence"/>
</dbReference>
<feature type="signal peptide" evidence="2">
    <location>
        <begin position="1"/>
        <end position="25"/>
    </location>
</feature>
<keyword evidence="4" id="KW-1185">Reference proteome</keyword>
<evidence type="ECO:0000313" key="3">
    <source>
        <dbReference type="EMBL" id="MEB4591410.1"/>
    </source>
</evidence>
<keyword evidence="1" id="KW-1133">Transmembrane helix</keyword>
<feature type="chain" id="PRO_5046551744" description="PEP-CTERM protein-sorting domain-containing protein" evidence="2">
    <location>
        <begin position="26"/>
        <end position="483"/>
    </location>
</feature>
<evidence type="ECO:0000313" key="4">
    <source>
        <dbReference type="Proteomes" id="UP001308005"/>
    </source>
</evidence>
<keyword evidence="1" id="KW-0812">Transmembrane</keyword>
<accession>A0ABU6CXC6</accession>
<evidence type="ECO:0000256" key="1">
    <source>
        <dbReference type="SAM" id="Phobius"/>
    </source>
</evidence>
<reference evidence="3 4" key="2">
    <citation type="submission" date="2024-01" db="EMBL/GenBank/DDBJ databases">
        <authorList>
            <person name="Xie X."/>
        </authorList>
    </citation>
    <scope>NUCLEOTIDE SEQUENCE [LARGE SCALE GENOMIC DNA]</scope>
    <source>
        <strain evidence="3">SCUT-1</strain>
    </source>
</reference>
<name>A0ABU6CXC6_9GAMM</name>
<sequence>MLEKLFFNIAAALLIAMAASGEAMADSAITVSGYGSDLHAPYGYQDIVYSGVERHVATVDSGWYSVPVGLGYVGEYPALYYGYGLVLIAVGLGLLCVVFRRRAATDMDQSVNGVESPKKLRHMDAASTSVSLSAALLLFVGSSANAYVLTMVNDGVPWRLSGYAVDAYASVNPVEGTDTFYGTPGSTASSSAAYAEFGLQAQAQAGPGAVHVASRAGASSLGFHSGTGAGWDGFFTVKGGDGRVLPLVAEATLTGSYEATTPVTGGFALAEVGWQLRGYGVNEGSAGVYVVRGIPLFYATGAAAESTTTASLRICPKVSISGVNSELPCSTISAAVNSFQGFFDSLRFDLEGSLAAIGYNPDEGDSISFDSTVSWNTKLRVPIETVSSGWMGFSAGTSTLAYIDGNSESNFGSTLKLTGFFAEPEVLEGLSNLSLEFADGSEFSVHPLDFSRPVDEPASSWALGLMALAASRWQRRRKRGVTH</sequence>
<evidence type="ECO:0008006" key="5">
    <source>
        <dbReference type="Google" id="ProtNLM"/>
    </source>
</evidence>
<comment type="caution">
    <text evidence="3">The sequence shown here is derived from an EMBL/GenBank/DDBJ whole genome shotgun (WGS) entry which is preliminary data.</text>
</comment>
<protein>
    <recommendedName>
        <fullName evidence="5">PEP-CTERM protein-sorting domain-containing protein</fullName>
    </recommendedName>
</protein>
<proteinExistence type="predicted"/>
<organism evidence="3 4">
    <name type="scientific">Candidatus Thiothrix phosphatis</name>
    <dbReference type="NCBI Taxonomy" id="3112415"/>
    <lineage>
        <taxon>Bacteria</taxon>
        <taxon>Pseudomonadati</taxon>
        <taxon>Pseudomonadota</taxon>
        <taxon>Gammaproteobacteria</taxon>
        <taxon>Thiotrichales</taxon>
        <taxon>Thiotrichaceae</taxon>
        <taxon>Thiothrix</taxon>
    </lineage>
</organism>